<feature type="transmembrane region" description="Helical" evidence="1">
    <location>
        <begin position="125"/>
        <end position="146"/>
    </location>
</feature>
<keyword evidence="1" id="KW-1133">Transmembrane helix</keyword>
<dbReference type="Pfam" id="PF04397">
    <property type="entry name" value="LytTR"/>
    <property type="match status" value="1"/>
</dbReference>
<evidence type="ECO:0000313" key="4">
    <source>
        <dbReference type="Proteomes" id="UP001327027"/>
    </source>
</evidence>
<evidence type="ECO:0000259" key="2">
    <source>
        <dbReference type="PROSITE" id="PS50930"/>
    </source>
</evidence>
<dbReference type="PROSITE" id="PS50930">
    <property type="entry name" value="HTH_LYTTR"/>
    <property type="match status" value="1"/>
</dbReference>
<organism evidence="3 4">
    <name type="scientific">Aquimarina gracilis</name>
    <dbReference type="NCBI Taxonomy" id="874422"/>
    <lineage>
        <taxon>Bacteria</taxon>
        <taxon>Pseudomonadati</taxon>
        <taxon>Bacteroidota</taxon>
        <taxon>Flavobacteriia</taxon>
        <taxon>Flavobacteriales</taxon>
        <taxon>Flavobacteriaceae</taxon>
        <taxon>Aquimarina</taxon>
    </lineage>
</organism>
<keyword evidence="3" id="KW-0238">DNA-binding</keyword>
<feature type="domain" description="HTH LytTR-type" evidence="2">
    <location>
        <begin position="184"/>
        <end position="283"/>
    </location>
</feature>
<proteinExistence type="predicted"/>
<evidence type="ECO:0000313" key="3">
    <source>
        <dbReference type="EMBL" id="MEB3346422.1"/>
    </source>
</evidence>
<dbReference type="GO" id="GO:0003677">
    <property type="term" value="F:DNA binding"/>
    <property type="evidence" value="ECO:0007669"/>
    <property type="project" value="UniProtKB-KW"/>
</dbReference>
<dbReference type="Gene3D" id="2.40.50.1020">
    <property type="entry name" value="LytTr DNA-binding domain"/>
    <property type="match status" value="1"/>
</dbReference>
<sequence>MNIIVNLWKTPVSVIKTKKEKWYIILFLTLYVPVFLLIFQPFGVNNYNPTHKINLDLIIGCLGFGLISGIVISIHEFLVVPYFLKKKTRFSMITKWSFVFISLPFLIYLFYNLLGGFHDWKWSSFLGFIRDVFLMSILPMSIIIMYNNYISVKKANHVLLKGPIVNNPKMQLINIESNNCKDSIILSLDALLYVKAQDNYVDIYYLKDNQVKKQLLRVTMKALALKLKEKAIIRCHRSYLVNMNKVIKIDNNGYQMQLLLSNIKNPIPISRSYINSVKELVTTYHK</sequence>
<dbReference type="InterPro" id="IPR046947">
    <property type="entry name" value="LytR-like"/>
</dbReference>
<dbReference type="PANTHER" id="PTHR37299:SF1">
    <property type="entry name" value="STAGE 0 SPORULATION PROTEIN A HOMOLOG"/>
    <property type="match status" value="1"/>
</dbReference>
<feature type="transmembrane region" description="Helical" evidence="1">
    <location>
        <begin position="57"/>
        <end position="84"/>
    </location>
</feature>
<feature type="transmembrane region" description="Helical" evidence="1">
    <location>
        <begin position="21"/>
        <end position="42"/>
    </location>
</feature>
<keyword evidence="4" id="KW-1185">Reference proteome</keyword>
<protein>
    <submittedName>
        <fullName evidence="3">LytTR family DNA-binding domain-containing protein</fullName>
    </submittedName>
</protein>
<comment type="caution">
    <text evidence="3">The sequence shown here is derived from an EMBL/GenBank/DDBJ whole genome shotgun (WGS) entry which is preliminary data.</text>
</comment>
<keyword evidence="1" id="KW-0472">Membrane</keyword>
<feature type="transmembrane region" description="Helical" evidence="1">
    <location>
        <begin position="96"/>
        <end position="113"/>
    </location>
</feature>
<dbReference type="PANTHER" id="PTHR37299">
    <property type="entry name" value="TRANSCRIPTIONAL REGULATOR-RELATED"/>
    <property type="match status" value="1"/>
</dbReference>
<keyword evidence="1" id="KW-0812">Transmembrane</keyword>
<dbReference type="Proteomes" id="UP001327027">
    <property type="component" value="Unassembled WGS sequence"/>
</dbReference>
<name>A0ABU5ZX37_9FLAO</name>
<reference evidence="3 4" key="1">
    <citation type="journal article" date="2013" name="Int. J. Syst. Evol. Microbiol.">
        <title>Aquimarina gracilis sp. nov., isolated from the gut microflora of a mussel, Mytilus coruscus, and emended description of Aquimarina spongiae.</title>
        <authorList>
            <person name="Park S.C."/>
            <person name="Choe H.N."/>
            <person name="Baik K.S."/>
            <person name="Seong C.N."/>
        </authorList>
    </citation>
    <scope>NUCLEOTIDE SEQUENCE [LARGE SCALE GENOMIC DNA]</scope>
    <source>
        <strain evidence="3 4">PSC32</strain>
    </source>
</reference>
<accession>A0ABU5ZX37</accession>
<dbReference type="EMBL" id="JAYKLX010000006">
    <property type="protein sequence ID" value="MEB3346422.1"/>
    <property type="molecule type" value="Genomic_DNA"/>
</dbReference>
<dbReference type="SMART" id="SM00850">
    <property type="entry name" value="LytTR"/>
    <property type="match status" value="1"/>
</dbReference>
<dbReference type="InterPro" id="IPR007492">
    <property type="entry name" value="LytTR_DNA-bd_dom"/>
</dbReference>
<evidence type="ECO:0000256" key="1">
    <source>
        <dbReference type="SAM" id="Phobius"/>
    </source>
</evidence>
<dbReference type="RefSeq" id="WP_324180452.1">
    <property type="nucleotide sequence ID" value="NZ_BAABAW010000006.1"/>
</dbReference>
<gene>
    <name evidence="3" type="ORF">U6A24_13175</name>
</gene>